<name>A0A0A8YYB4_ARUDO</name>
<dbReference type="EMBL" id="GBRH01266329">
    <property type="protein sequence ID" value="JAD31566.1"/>
    <property type="molecule type" value="Transcribed_RNA"/>
</dbReference>
<reference evidence="1" key="2">
    <citation type="journal article" date="2015" name="Data Brief">
        <title>Shoot transcriptome of the giant reed, Arundo donax.</title>
        <authorList>
            <person name="Barrero R.A."/>
            <person name="Guerrero F.D."/>
            <person name="Moolhuijzen P."/>
            <person name="Goolsby J.A."/>
            <person name="Tidwell J."/>
            <person name="Bellgard S.E."/>
            <person name="Bellgard M.I."/>
        </authorList>
    </citation>
    <scope>NUCLEOTIDE SEQUENCE</scope>
    <source>
        <tissue evidence="1">Shoot tissue taken approximately 20 cm above the soil surface</tissue>
    </source>
</reference>
<proteinExistence type="predicted"/>
<dbReference type="AlphaFoldDB" id="A0A0A8YYB4"/>
<sequence>MLSESSQHYILHISNVEFQPSKGSLTEIRCSLKAPSTVSFTSGP</sequence>
<protein>
    <submittedName>
        <fullName evidence="1">Uncharacterized protein</fullName>
    </submittedName>
</protein>
<accession>A0A0A8YYB4</accession>
<reference evidence="1" key="1">
    <citation type="submission" date="2014-09" db="EMBL/GenBank/DDBJ databases">
        <authorList>
            <person name="Magalhaes I.L.F."/>
            <person name="Oliveira U."/>
            <person name="Santos F.R."/>
            <person name="Vidigal T.H.D.A."/>
            <person name="Brescovit A.D."/>
            <person name="Santos A.J."/>
        </authorList>
    </citation>
    <scope>NUCLEOTIDE SEQUENCE</scope>
    <source>
        <tissue evidence="1">Shoot tissue taken approximately 20 cm above the soil surface</tissue>
    </source>
</reference>
<organism evidence="1">
    <name type="scientific">Arundo donax</name>
    <name type="common">Giant reed</name>
    <name type="synonym">Donax arundinaceus</name>
    <dbReference type="NCBI Taxonomy" id="35708"/>
    <lineage>
        <taxon>Eukaryota</taxon>
        <taxon>Viridiplantae</taxon>
        <taxon>Streptophyta</taxon>
        <taxon>Embryophyta</taxon>
        <taxon>Tracheophyta</taxon>
        <taxon>Spermatophyta</taxon>
        <taxon>Magnoliopsida</taxon>
        <taxon>Liliopsida</taxon>
        <taxon>Poales</taxon>
        <taxon>Poaceae</taxon>
        <taxon>PACMAD clade</taxon>
        <taxon>Arundinoideae</taxon>
        <taxon>Arundineae</taxon>
        <taxon>Arundo</taxon>
    </lineage>
</organism>
<evidence type="ECO:0000313" key="1">
    <source>
        <dbReference type="EMBL" id="JAD31566.1"/>
    </source>
</evidence>